<reference evidence="3 4" key="1">
    <citation type="submission" date="2021-01" db="EMBL/GenBank/DDBJ databases">
        <title>Genome seq and assembly of Flavobacterium sp. GN10.</title>
        <authorList>
            <person name="Chhetri G."/>
        </authorList>
    </citation>
    <scope>NUCLEOTIDE SEQUENCE [LARGE SCALE GENOMIC DNA]</scope>
    <source>
        <strain evidence="3 4">GN10</strain>
    </source>
</reference>
<dbReference type="InterPro" id="IPR032186">
    <property type="entry name" value="DUF5018"/>
</dbReference>
<accession>A0ABS1KAM3</accession>
<gene>
    <name evidence="3" type="ORF">JI750_06555</name>
</gene>
<evidence type="ECO:0000313" key="4">
    <source>
        <dbReference type="Proteomes" id="UP000603728"/>
    </source>
</evidence>
<evidence type="ECO:0000256" key="1">
    <source>
        <dbReference type="SAM" id="SignalP"/>
    </source>
</evidence>
<keyword evidence="4" id="KW-1185">Reference proteome</keyword>
<dbReference type="Proteomes" id="UP000603728">
    <property type="component" value="Unassembled WGS sequence"/>
</dbReference>
<dbReference type="Pfam" id="PF16410">
    <property type="entry name" value="DUF5018"/>
    <property type="match status" value="1"/>
</dbReference>
<dbReference type="RefSeq" id="WP_201999481.1">
    <property type="nucleotide sequence ID" value="NZ_JAERSF010000001.1"/>
</dbReference>
<feature type="domain" description="DUF5018" evidence="2">
    <location>
        <begin position="64"/>
        <end position="200"/>
    </location>
</feature>
<dbReference type="EMBL" id="JAERSF010000001">
    <property type="protein sequence ID" value="MBL0736540.1"/>
    <property type="molecule type" value="Genomic_DNA"/>
</dbReference>
<protein>
    <submittedName>
        <fullName evidence="3">DUF5018 domain-containing protein</fullName>
    </submittedName>
</protein>
<feature type="chain" id="PRO_5045048000" evidence="1">
    <location>
        <begin position="20"/>
        <end position="391"/>
    </location>
</feature>
<feature type="signal peptide" evidence="1">
    <location>
        <begin position="1"/>
        <end position="19"/>
    </location>
</feature>
<evidence type="ECO:0000313" key="3">
    <source>
        <dbReference type="EMBL" id="MBL0736540.1"/>
    </source>
</evidence>
<organism evidence="3 4">
    <name type="scientific">Flavobacterium tagetis</name>
    <dbReference type="NCBI Taxonomy" id="2801336"/>
    <lineage>
        <taxon>Bacteria</taxon>
        <taxon>Pseudomonadati</taxon>
        <taxon>Bacteroidota</taxon>
        <taxon>Flavobacteriia</taxon>
        <taxon>Flavobacteriales</taxon>
        <taxon>Flavobacteriaceae</taxon>
        <taxon>Flavobacterium</taxon>
    </lineage>
</organism>
<dbReference type="Gene3D" id="2.60.40.2340">
    <property type="match status" value="2"/>
</dbReference>
<name>A0ABS1KAM3_9FLAO</name>
<evidence type="ECO:0000259" key="2">
    <source>
        <dbReference type="Pfam" id="PF16410"/>
    </source>
</evidence>
<keyword evidence="1" id="KW-0732">Signal</keyword>
<sequence length="391" mass="43338">MKTKVNLFKVIFFISLLMASCVAEVSLSNENTIQSLTITKGGITKEFSIVENSISGIVESTFELEDINLNVSIPKGATINPDPATIKSINGPLTFVVTAENGDVKNYNVDIKREPSTDNFILEVNVKTPNLLLSADIDNEKGLITKRIPESNDLKDLNVEIKFSKYATIIPDPKTIRDYSEPVNFTVTSESGVEKSYQVKFEHMNFTVSRSCSETNASKWFGGDNRTNAPDLLAFDRNVGTGQTVIVDKNLVPSAFSINLLEGFAYYDGKQKYNKPVTLKLIIKDASFNVLATTTTIVPEYFDGGLVPFDLQKLNLYLEAKKAYSFYWYLVDGEKLGVSSASSGDINAGSGFCYNSGYSGESRISRNNSLENASVWYKHEWHFNIALEGKE</sequence>
<proteinExistence type="predicted"/>
<dbReference type="PROSITE" id="PS51257">
    <property type="entry name" value="PROKAR_LIPOPROTEIN"/>
    <property type="match status" value="1"/>
</dbReference>
<comment type="caution">
    <text evidence="3">The sequence shown here is derived from an EMBL/GenBank/DDBJ whole genome shotgun (WGS) entry which is preliminary data.</text>
</comment>